<feature type="binding site" evidence="4">
    <location>
        <position position="159"/>
    </location>
    <ligand>
        <name>substrate</name>
    </ligand>
</feature>
<dbReference type="PANTHER" id="PTHR36845">
    <property type="entry name" value="HYDROLASE, PUTATIVE (AFU_ORTHOLOGUE AFUA_7G05090)-RELATED"/>
    <property type="match status" value="1"/>
</dbReference>
<dbReference type="OrthoDB" id="428577at2"/>
<dbReference type="InterPro" id="IPR010905">
    <property type="entry name" value="Glyco_hydro_88"/>
</dbReference>
<evidence type="ECO:0000313" key="6">
    <source>
        <dbReference type="Proteomes" id="UP000237749"/>
    </source>
</evidence>
<feature type="binding site" evidence="4">
    <location>
        <position position="231"/>
    </location>
    <ligand>
        <name>substrate</name>
    </ligand>
</feature>
<comment type="similarity">
    <text evidence="2">Belongs to the glycosyl hydrolase 88 family.</text>
</comment>
<dbReference type="Gene3D" id="1.50.10.10">
    <property type="match status" value="1"/>
</dbReference>
<evidence type="ECO:0000256" key="3">
    <source>
        <dbReference type="PIRSR" id="PIRSR610905-1"/>
    </source>
</evidence>
<dbReference type="Proteomes" id="UP000237749">
    <property type="component" value="Unassembled WGS sequence"/>
</dbReference>
<dbReference type="GO" id="GO:0052757">
    <property type="term" value="F:chondroitin hydrolase activity"/>
    <property type="evidence" value="ECO:0007669"/>
    <property type="project" value="TreeGrafter"/>
</dbReference>
<dbReference type="Pfam" id="PF07470">
    <property type="entry name" value="Glyco_hydro_88"/>
    <property type="match status" value="1"/>
</dbReference>
<evidence type="ECO:0000256" key="4">
    <source>
        <dbReference type="PIRSR" id="PIRSR610905-2"/>
    </source>
</evidence>
<keyword evidence="1 5" id="KW-0378">Hydrolase</keyword>
<feature type="binding site" evidence="4">
    <location>
        <position position="98"/>
    </location>
    <ligand>
        <name>substrate</name>
    </ligand>
</feature>
<evidence type="ECO:0000313" key="5">
    <source>
        <dbReference type="EMBL" id="PPK80465.1"/>
    </source>
</evidence>
<feature type="active site" description="Proton donor" evidence="3">
    <location>
        <position position="159"/>
    </location>
</feature>
<evidence type="ECO:0000256" key="2">
    <source>
        <dbReference type="ARBA" id="ARBA00038358"/>
    </source>
</evidence>
<feature type="active site" description="Nucleophile" evidence="3">
    <location>
        <position position="98"/>
    </location>
</feature>
<dbReference type="InterPro" id="IPR052369">
    <property type="entry name" value="UG_Glycosaminoglycan_Hydrolase"/>
</dbReference>
<dbReference type="SUPFAM" id="SSF48208">
    <property type="entry name" value="Six-hairpin glycosidases"/>
    <property type="match status" value="1"/>
</dbReference>
<name>A0A2S6HS06_9FIRM</name>
<dbReference type="AlphaFoldDB" id="A0A2S6HS06"/>
<dbReference type="InterPro" id="IPR012341">
    <property type="entry name" value="6hp_glycosidase-like_sf"/>
</dbReference>
<reference evidence="5 6" key="1">
    <citation type="submission" date="2018-02" db="EMBL/GenBank/DDBJ databases">
        <title>Genomic Encyclopedia of Archaeal and Bacterial Type Strains, Phase II (KMG-II): from individual species to whole genera.</title>
        <authorList>
            <person name="Goeker M."/>
        </authorList>
    </citation>
    <scope>NUCLEOTIDE SEQUENCE [LARGE SCALE GENOMIC DNA]</scope>
    <source>
        <strain evidence="5 6">DSM 3808</strain>
    </source>
</reference>
<organism evidence="5 6">
    <name type="scientific">Lacrimispora xylanisolvens</name>
    <dbReference type="NCBI Taxonomy" id="384636"/>
    <lineage>
        <taxon>Bacteria</taxon>
        <taxon>Bacillati</taxon>
        <taxon>Bacillota</taxon>
        <taxon>Clostridia</taxon>
        <taxon>Lachnospirales</taxon>
        <taxon>Lachnospiraceae</taxon>
        <taxon>Lacrimispora</taxon>
    </lineage>
</organism>
<comment type="caution">
    <text evidence="5">The sequence shown here is derived from an EMBL/GenBank/DDBJ whole genome shotgun (WGS) entry which is preliminary data.</text>
</comment>
<dbReference type="GO" id="GO:0000272">
    <property type="term" value="P:polysaccharide catabolic process"/>
    <property type="evidence" value="ECO:0007669"/>
    <property type="project" value="TreeGrafter"/>
</dbReference>
<dbReference type="PANTHER" id="PTHR36845:SF1">
    <property type="entry name" value="HYDROLASE, PUTATIVE (AFU_ORTHOLOGUE AFUA_7G05090)-RELATED"/>
    <property type="match status" value="1"/>
</dbReference>
<protein>
    <submittedName>
        <fullName evidence="5">Unsaturated chondroitin disaccharide hydrolase</fullName>
    </submittedName>
</protein>
<evidence type="ECO:0000256" key="1">
    <source>
        <dbReference type="ARBA" id="ARBA00022801"/>
    </source>
</evidence>
<dbReference type="RefSeq" id="WP_104437166.1">
    <property type="nucleotide sequence ID" value="NZ_PTJA01000006.1"/>
</dbReference>
<sequence>MKLTVSQELWVNETLEKIKSKMIFVAERNQNKIPYTAENGVFNDYSEEKIYWWTNGFWAGIMWQMYHVTENNLYKEIAVKTEQKMDQNFMMPAKLDHDNGFKWLPSAVADYRITGSQDSRNRGLLAAELLAGRYNPAGHFLRAWNEWGGEKHLGWAIIDCMMNLPLLYWAWKETEDPRFRHIAVNHADMAQTCFVRPDGSVNHIVEFNPETGEMIKSHGGQGYEEGSSWTRGQAWGIYGFVLSYRHTQKESYLNTAKIIANYFIANIPDSSLIPVDFAQPQTCSWEDSTAAACSACAMIELSKYVKESEKHVYIHSAIRLLKALDESRCNWNPHMDNLLENCSAAYHDTRHNFPMIYADYYFIEAILKLAEKDLFIW</sequence>
<keyword evidence="6" id="KW-1185">Reference proteome</keyword>
<proteinExistence type="inferred from homology"/>
<dbReference type="InterPro" id="IPR008928">
    <property type="entry name" value="6-hairpin_glycosidase_sf"/>
</dbReference>
<accession>A0A2S6HS06</accession>
<feature type="binding site" evidence="4">
    <location>
        <position position="235"/>
    </location>
    <ligand>
        <name>substrate</name>
    </ligand>
</feature>
<dbReference type="EMBL" id="PTJA01000006">
    <property type="protein sequence ID" value="PPK80465.1"/>
    <property type="molecule type" value="Genomic_DNA"/>
</dbReference>
<gene>
    <name evidence="5" type="ORF">BXY41_10655</name>
</gene>